<keyword evidence="3" id="KW-1185">Reference proteome</keyword>
<name>A0ABQ2PS56_9NEIS</name>
<dbReference type="Proteomes" id="UP000621859">
    <property type="component" value="Unassembled WGS sequence"/>
</dbReference>
<feature type="region of interest" description="Disordered" evidence="1">
    <location>
        <begin position="403"/>
        <end position="437"/>
    </location>
</feature>
<reference evidence="3" key="1">
    <citation type="journal article" date="2019" name="Int. J. Syst. Evol. Microbiol.">
        <title>The Global Catalogue of Microorganisms (GCM) 10K type strain sequencing project: providing services to taxonomists for standard genome sequencing and annotation.</title>
        <authorList>
            <consortium name="The Broad Institute Genomics Platform"/>
            <consortium name="The Broad Institute Genome Sequencing Center for Infectious Disease"/>
            <person name="Wu L."/>
            <person name="Ma J."/>
        </authorList>
    </citation>
    <scope>NUCLEOTIDE SEQUENCE [LARGE SCALE GENOMIC DNA]</scope>
    <source>
        <strain evidence="3">CGMCC 1.8860</strain>
    </source>
</reference>
<dbReference type="RefSeq" id="WP_188698162.1">
    <property type="nucleotide sequence ID" value="NZ_BMLY01000009.1"/>
</dbReference>
<gene>
    <name evidence="2" type="ORF">GCM10010971_39070</name>
</gene>
<sequence>MQKIKTLLISLVILIAIVAALPVILPLNMFLSDAATKLQQVMHGAVQIRLVRFDYTPRPALVLQDVTLENDPTVGHIEFIRIPLSFYNLTHWGTAVREVSAEGAKFSPAYAAKLADRMRPRPGDALAHIDDLQLQHASIVLDSNELGPVDGVLRFDSGGNLAGLSVSDAAGQSTLDIQPQGKDFSATFVARHWTVPLGYPVVFDMLQLKGVINQGGLQISEIQGELYSGVVTGTAQLDWSNGWKLSGALHGSSLQSEPLSTVFSPATHLAGRLEGDATFNYEADSWTHLFDKPAIVADLHVRDGYLHNFDLVAPLKSSAPVVYARGGRTAFDDFTAKVAVQPDHVDITDVKLDSGKFTATGQLHISRGGKLQGAAQSRLASGGILAASTVRIGGLLGTPAFSSSGARRAGHDDPLDAAAQVQQNDQHAAEPAASAAQ</sequence>
<evidence type="ECO:0000313" key="3">
    <source>
        <dbReference type="Proteomes" id="UP000621859"/>
    </source>
</evidence>
<dbReference type="PANTHER" id="PTHR30441">
    <property type="entry name" value="DUF748 DOMAIN-CONTAINING PROTEIN"/>
    <property type="match status" value="1"/>
</dbReference>
<proteinExistence type="predicted"/>
<organism evidence="2 3">
    <name type="scientific">Silvimonas amylolytica</name>
    <dbReference type="NCBI Taxonomy" id="449663"/>
    <lineage>
        <taxon>Bacteria</taxon>
        <taxon>Pseudomonadati</taxon>
        <taxon>Pseudomonadota</taxon>
        <taxon>Betaproteobacteria</taxon>
        <taxon>Neisseriales</taxon>
        <taxon>Chitinibacteraceae</taxon>
        <taxon>Silvimonas</taxon>
    </lineage>
</organism>
<evidence type="ECO:0000313" key="2">
    <source>
        <dbReference type="EMBL" id="GGP28088.1"/>
    </source>
</evidence>
<evidence type="ECO:0008006" key="4">
    <source>
        <dbReference type="Google" id="ProtNLM"/>
    </source>
</evidence>
<dbReference type="InterPro" id="IPR052894">
    <property type="entry name" value="AsmA-related"/>
</dbReference>
<protein>
    <recommendedName>
        <fullName evidence="4">AsmA family protein</fullName>
    </recommendedName>
</protein>
<dbReference type="EMBL" id="BMLY01000009">
    <property type="protein sequence ID" value="GGP28088.1"/>
    <property type="molecule type" value="Genomic_DNA"/>
</dbReference>
<dbReference type="PANTHER" id="PTHR30441:SF8">
    <property type="entry name" value="DUF748 DOMAIN-CONTAINING PROTEIN"/>
    <property type="match status" value="1"/>
</dbReference>
<evidence type="ECO:0000256" key="1">
    <source>
        <dbReference type="SAM" id="MobiDB-lite"/>
    </source>
</evidence>
<accession>A0ABQ2PS56</accession>
<comment type="caution">
    <text evidence="2">The sequence shown here is derived from an EMBL/GenBank/DDBJ whole genome shotgun (WGS) entry which is preliminary data.</text>
</comment>